<accession>A0A1H6V7T7</accession>
<evidence type="ECO:0000313" key="6">
    <source>
        <dbReference type="EMBL" id="SEJ00621.1"/>
    </source>
</evidence>
<keyword evidence="2" id="KW-0813">Transport</keyword>
<reference evidence="6 7" key="1">
    <citation type="submission" date="2016-10" db="EMBL/GenBank/DDBJ databases">
        <authorList>
            <person name="de Groot N.N."/>
        </authorList>
    </citation>
    <scope>NUCLEOTIDE SEQUENCE [LARGE SCALE GENOMIC DNA]</scope>
    <source>
        <strain evidence="6 7">DSM 373</strain>
    </source>
</reference>
<keyword evidence="3 4" id="KW-0732">Signal</keyword>
<dbReference type="GO" id="GO:0005576">
    <property type="term" value="C:extracellular region"/>
    <property type="evidence" value="ECO:0007669"/>
    <property type="project" value="TreeGrafter"/>
</dbReference>
<name>A0A1H6V7T7_9GAMM</name>
<dbReference type="OrthoDB" id="7241844at2"/>
<dbReference type="RefSeq" id="WP_090731876.1">
    <property type="nucleotide sequence ID" value="NZ_FNYQ01000038.1"/>
</dbReference>
<dbReference type="CDD" id="cd13693">
    <property type="entry name" value="PBP2_polar_AA"/>
    <property type="match status" value="1"/>
</dbReference>
<evidence type="ECO:0000256" key="3">
    <source>
        <dbReference type="ARBA" id="ARBA00022729"/>
    </source>
</evidence>
<dbReference type="SMART" id="SM00062">
    <property type="entry name" value="PBPb"/>
    <property type="match status" value="1"/>
</dbReference>
<dbReference type="GO" id="GO:0006865">
    <property type="term" value="P:amino acid transport"/>
    <property type="evidence" value="ECO:0007669"/>
    <property type="project" value="TreeGrafter"/>
</dbReference>
<dbReference type="AlphaFoldDB" id="A0A1H6V7T7"/>
<dbReference type="EMBL" id="FNYQ01000038">
    <property type="protein sequence ID" value="SEJ00621.1"/>
    <property type="molecule type" value="Genomic_DNA"/>
</dbReference>
<dbReference type="InterPro" id="IPR051455">
    <property type="entry name" value="Bact_solute-bind_prot3"/>
</dbReference>
<proteinExistence type="inferred from homology"/>
<protein>
    <submittedName>
        <fullName evidence="6">Amino acid ABC transporter substrate-binding protein, PAAT family</fullName>
    </submittedName>
</protein>
<dbReference type="Gene3D" id="3.40.190.10">
    <property type="entry name" value="Periplasmic binding protein-like II"/>
    <property type="match status" value="2"/>
</dbReference>
<feature type="chain" id="PRO_5011754474" evidence="4">
    <location>
        <begin position="37"/>
        <end position="292"/>
    </location>
</feature>
<dbReference type="Pfam" id="PF00497">
    <property type="entry name" value="SBP_bac_3"/>
    <property type="match status" value="1"/>
</dbReference>
<sequence length="292" mass="31839">MFFRHAHPSSGRPALKALAALFGATLLAVAGSTAHADATLDKVRERNRISVGVILSGPPFGTIDPVTREHLGYNVELAKGIAQALGVGLETVSVLAPNRVQFLQQGKVDILIANMQLTEERTQILDYVPTPYEEVGGGALIRKGSGIAHWEDLKGKPVCVSQGSNFIKPLVESYGAEIKAFRSQSESLLSLRGNGCVAAVHVGPTMRTLLKEPEWADYELPLPNDLIPSPSVIWVRKGEKDIQARLDAIVRDWHRSGWLLEVGERNGMHPSQALRNLHEKYRNAAPLADSRP</sequence>
<evidence type="ECO:0000256" key="1">
    <source>
        <dbReference type="ARBA" id="ARBA00010333"/>
    </source>
</evidence>
<feature type="signal peptide" evidence="4">
    <location>
        <begin position="1"/>
        <end position="36"/>
    </location>
</feature>
<organism evidence="6 7">
    <name type="scientific">Azotobacter beijerinckii</name>
    <dbReference type="NCBI Taxonomy" id="170623"/>
    <lineage>
        <taxon>Bacteria</taxon>
        <taxon>Pseudomonadati</taxon>
        <taxon>Pseudomonadota</taxon>
        <taxon>Gammaproteobacteria</taxon>
        <taxon>Pseudomonadales</taxon>
        <taxon>Pseudomonadaceae</taxon>
        <taxon>Azotobacter</taxon>
    </lineage>
</organism>
<dbReference type="SUPFAM" id="SSF53850">
    <property type="entry name" value="Periplasmic binding protein-like II"/>
    <property type="match status" value="1"/>
</dbReference>
<evidence type="ECO:0000313" key="7">
    <source>
        <dbReference type="Proteomes" id="UP000199250"/>
    </source>
</evidence>
<dbReference type="PANTHER" id="PTHR30085:SF6">
    <property type="entry name" value="ABC TRANSPORTER GLUTAMINE-BINDING PROTEIN GLNH"/>
    <property type="match status" value="1"/>
</dbReference>
<feature type="domain" description="Solute-binding protein family 3/N-terminal" evidence="5">
    <location>
        <begin position="48"/>
        <end position="262"/>
    </location>
</feature>
<gene>
    <name evidence="6" type="ORF">SAMN04244572_02412</name>
</gene>
<dbReference type="InterPro" id="IPR001638">
    <property type="entry name" value="Solute-binding_3/MltF_N"/>
</dbReference>
<dbReference type="PANTHER" id="PTHR30085">
    <property type="entry name" value="AMINO ACID ABC TRANSPORTER PERMEASE"/>
    <property type="match status" value="1"/>
</dbReference>
<dbReference type="Proteomes" id="UP000199250">
    <property type="component" value="Unassembled WGS sequence"/>
</dbReference>
<dbReference type="GO" id="GO:0030288">
    <property type="term" value="C:outer membrane-bounded periplasmic space"/>
    <property type="evidence" value="ECO:0007669"/>
    <property type="project" value="TreeGrafter"/>
</dbReference>
<comment type="similarity">
    <text evidence="1">Belongs to the bacterial solute-binding protein 3 family.</text>
</comment>
<evidence type="ECO:0000256" key="2">
    <source>
        <dbReference type="ARBA" id="ARBA00022448"/>
    </source>
</evidence>
<evidence type="ECO:0000256" key="4">
    <source>
        <dbReference type="SAM" id="SignalP"/>
    </source>
</evidence>
<evidence type="ECO:0000259" key="5">
    <source>
        <dbReference type="SMART" id="SM00062"/>
    </source>
</evidence>